<keyword evidence="4" id="KW-1185">Reference proteome</keyword>
<gene>
    <name evidence="3" type="ORF">Daus18300_007855</name>
</gene>
<proteinExistence type="predicted"/>
<accession>A0ABR3WKW0</accession>
<feature type="region of interest" description="Disordered" evidence="2">
    <location>
        <begin position="1"/>
        <end position="30"/>
    </location>
</feature>
<evidence type="ECO:0000256" key="1">
    <source>
        <dbReference type="SAM" id="Coils"/>
    </source>
</evidence>
<organism evidence="3 4">
    <name type="scientific">Diaporthe australafricana</name>
    <dbReference type="NCBI Taxonomy" id="127596"/>
    <lineage>
        <taxon>Eukaryota</taxon>
        <taxon>Fungi</taxon>
        <taxon>Dikarya</taxon>
        <taxon>Ascomycota</taxon>
        <taxon>Pezizomycotina</taxon>
        <taxon>Sordariomycetes</taxon>
        <taxon>Sordariomycetidae</taxon>
        <taxon>Diaporthales</taxon>
        <taxon>Diaporthaceae</taxon>
        <taxon>Diaporthe</taxon>
    </lineage>
</organism>
<sequence>MSFASSLRKLLPSNRPEKGHTIRKRRNNVSEILQDDALPIKELKTPLSDSRDQSADRIVSWNTAIEPALREQPSSNPSPSANSQELYLARRERRRLRRSLRESGDYLGVQGINPATGELDVLTPTSSSASEFASLAQTVSDRRNAYEMARKQLQAEKMRKWERDKEAIKAEHRNNVKWMKKRSGWSSAIEPTLSPIAQSSASTTPRDKESTGTVVRTPSVRHASEDDLTQPRTTDTTCATHVQSSTSGVTGAFRRKPVPQTAKARTLSSQRSYSDLIPVESEFPSEQSPRPPPVGPKPQG</sequence>
<comment type="caution">
    <text evidence="3">The sequence shown here is derived from an EMBL/GenBank/DDBJ whole genome shotgun (WGS) entry which is preliminary data.</text>
</comment>
<protein>
    <submittedName>
        <fullName evidence="3">Uncharacterized protein</fullName>
    </submittedName>
</protein>
<reference evidence="3 4" key="1">
    <citation type="journal article" date="2024" name="IMA Fungus">
        <title>IMA Genome - F19 : A genome assembly and annotation guide to empower mycologists, including annotated draft genome sequences of Ceratocystis pirilliformis, Diaporthe australafricana, Fusarium ophioides, Paecilomyces lecythidis, and Sporothrix stenoceras.</title>
        <authorList>
            <person name="Aylward J."/>
            <person name="Wilson A.M."/>
            <person name="Visagie C.M."/>
            <person name="Spraker J."/>
            <person name="Barnes I."/>
            <person name="Buitendag C."/>
            <person name="Ceriani C."/>
            <person name="Del Mar Angel L."/>
            <person name="du Plessis D."/>
            <person name="Fuchs T."/>
            <person name="Gasser K."/>
            <person name="Kramer D."/>
            <person name="Li W."/>
            <person name="Munsamy K."/>
            <person name="Piso A."/>
            <person name="Price J.L."/>
            <person name="Sonnekus B."/>
            <person name="Thomas C."/>
            <person name="van der Nest A."/>
            <person name="van Dijk A."/>
            <person name="van Heerden A."/>
            <person name="van Vuuren N."/>
            <person name="Yilmaz N."/>
            <person name="Duong T.A."/>
            <person name="van der Merwe N.A."/>
            <person name="Wingfield M.J."/>
            <person name="Wingfield B.D."/>
        </authorList>
    </citation>
    <scope>NUCLEOTIDE SEQUENCE [LARGE SCALE GENOMIC DNA]</scope>
    <source>
        <strain evidence="3 4">CMW 18300</strain>
    </source>
</reference>
<name>A0ABR3WKW0_9PEZI</name>
<evidence type="ECO:0000313" key="3">
    <source>
        <dbReference type="EMBL" id="KAL1864258.1"/>
    </source>
</evidence>
<feature type="coiled-coil region" evidence="1">
    <location>
        <begin position="136"/>
        <end position="171"/>
    </location>
</feature>
<feature type="compositionally biased region" description="Polar residues" evidence="2">
    <location>
        <begin position="230"/>
        <end position="249"/>
    </location>
</feature>
<feature type="region of interest" description="Disordered" evidence="2">
    <location>
        <begin position="193"/>
        <end position="300"/>
    </location>
</feature>
<evidence type="ECO:0000256" key="2">
    <source>
        <dbReference type="SAM" id="MobiDB-lite"/>
    </source>
</evidence>
<evidence type="ECO:0000313" key="4">
    <source>
        <dbReference type="Proteomes" id="UP001583177"/>
    </source>
</evidence>
<feature type="compositionally biased region" description="Polar residues" evidence="2">
    <location>
        <begin position="195"/>
        <end position="204"/>
    </location>
</feature>
<feature type="compositionally biased region" description="Pro residues" evidence="2">
    <location>
        <begin position="289"/>
        <end position="300"/>
    </location>
</feature>
<dbReference type="EMBL" id="JAWRVE010000070">
    <property type="protein sequence ID" value="KAL1864258.1"/>
    <property type="molecule type" value="Genomic_DNA"/>
</dbReference>
<dbReference type="Proteomes" id="UP001583177">
    <property type="component" value="Unassembled WGS sequence"/>
</dbReference>
<keyword evidence="1" id="KW-0175">Coiled coil</keyword>